<keyword evidence="1" id="KW-0812">Transmembrane</keyword>
<organism evidence="2 3">
    <name type="scientific">Tenacibaculum skagerrakense</name>
    <dbReference type="NCBI Taxonomy" id="186571"/>
    <lineage>
        <taxon>Bacteria</taxon>
        <taxon>Pseudomonadati</taxon>
        <taxon>Bacteroidota</taxon>
        <taxon>Flavobacteriia</taxon>
        <taxon>Flavobacteriales</taxon>
        <taxon>Flavobacteriaceae</taxon>
        <taxon>Tenacibaculum</taxon>
    </lineage>
</organism>
<name>A0A4R2NV63_9FLAO</name>
<dbReference type="OrthoDB" id="1448908at2"/>
<dbReference type="RefSeq" id="WP_132794215.1">
    <property type="nucleotide sequence ID" value="NZ_SLXM01000003.1"/>
</dbReference>
<feature type="transmembrane region" description="Helical" evidence="1">
    <location>
        <begin position="143"/>
        <end position="161"/>
    </location>
</feature>
<evidence type="ECO:0008006" key="4">
    <source>
        <dbReference type="Google" id="ProtNLM"/>
    </source>
</evidence>
<dbReference type="EMBL" id="SLXM01000003">
    <property type="protein sequence ID" value="TCP25827.1"/>
    <property type="molecule type" value="Genomic_DNA"/>
</dbReference>
<protein>
    <recommendedName>
        <fullName evidence="4">Zinc ribbon protein</fullName>
    </recommendedName>
</protein>
<evidence type="ECO:0000256" key="1">
    <source>
        <dbReference type="SAM" id="Phobius"/>
    </source>
</evidence>
<proteinExistence type="predicted"/>
<gene>
    <name evidence="2" type="ORF">EV195_103189</name>
</gene>
<keyword evidence="1" id="KW-0472">Membrane</keyword>
<feature type="transmembrane region" description="Helical" evidence="1">
    <location>
        <begin position="89"/>
        <end position="108"/>
    </location>
</feature>
<comment type="caution">
    <text evidence="2">The sequence shown here is derived from an EMBL/GenBank/DDBJ whole genome shotgun (WGS) entry which is preliminary data.</text>
</comment>
<keyword evidence="1" id="KW-1133">Transmembrane helix</keyword>
<evidence type="ECO:0000313" key="3">
    <source>
        <dbReference type="Proteomes" id="UP000294564"/>
    </source>
</evidence>
<dbReference type="AlphaFoldDB" id="A0A4R2NV63"/>
<feature type="transmembrane region" description="Helical" evidence="1">
    <location>
        <begin position="63"/>
        <end position="83"/>
    </location>
</feature>
<sequence length="171" mass="19335">MENELLSNANNCSFCKNSIDKDVVFCPECGHPENGTDKQRAQFFAKRAMKKNKKIDDENKISSARNILFILSGIMAVLGFIIYSNTDNIIDLAINFFVAFIYLTLAFWSEQKPFIALLIGLILYITIIIVGFLIDPLSIVKGILWKIVIISLLAKGMHSALELKNKENNRF</sequence>
<feature type="transmembrane region" description="Helical" evidence="1">
    <location>
        <begin position="115"/>
        <end position="137"/>
    </location>
</feature>
<evidence type="ECO:0000313" key="2">
    <source>
        <dbReference type="EMBL" id="TCP25827.1"/>
    </source>
</evidence>
<accession>A0A4R2NV63</accession>
<reference evidence="2 3" key="1">
    <citation type="submission" date="2019-03" db="EMBL/GenBank/DDBJ databases">
        <title>Genomic Encyclopedia of Type Strains, Phase IV (KMG-IV): sequencing the most valuable type-strain genomes for metagenomic binning, comparative biology and taxonomic classification.</title>
        <authorList>
            <person name="Goeker M."/>
        </authorList>
    </citation>
    <scope>NUCLEOTIDE SEQUENCE [LARGE SCALE GENOMIC DNA]</scope>
    <source>
        <strain evidence="2 3">DSM 14836</strain>
    </source>
</reference>
<dbReference type="Proteomes" id="UP000294564">
    <property type="component" value="Unassembled WGS sequence"/>
</dbReference>
<keyword evidence="3" id="KW-1185">Reference proteome</keyword>